<accession>A0A8J3PZL8</accession>
<dbReference type="GO" id="GO:0016020">
    <property type="term" value="C:membrane"/>
    <property type="evidence" value="ECO:0007669"/>
    <property type="project" value="TreeGrafter"/>
</dbReference>
<dbReference type="PANTHER" id="PTHR23028:SF53">
    <property type="entry name" value="ACYL_TRANSF_3 DOMAIN-CONTAINING PROTEIN"/>
    <property type="match status" value="1"/>
</dbReference>
<evidence type="ECO:0000256" key="2">
    <source>
        <dbReference type="SAM" id="Phobius"/>
    </source>
</evidence>
<feature type="transmembrane region" description="Helical" evidence="2">
    <location>
        <begin position="178"/>
        <end position="200"/>
    </location>
</feature>
<dbReference type="GO" id="GO:0009103">
    <property type="term" value="P:lipopolysaccharide biosynthetic process"/>
    <property type="evidence" value="ECO:0007669"/>
    <property type="project" value="TreeGrafter"/>
</dbReference>
<feature type="transmembrane region" description="Helical" evidence="2">
    <location>
        <begin position="151"/>
        <end position="171"/>
    </location>
</feature>
<feature type="domain" description="Acyltransferase 3" evidence="3">
    <location>
        <begin position="24"/>
        <end position="349"/>
    </location>
</feature>
<evidence type="ECO:0000313" key="5">
    <source>
        <dbReference type="Proteomes" id="UP000630097"/>
    </source>
</evidence>
<feature type="transmembrane region" description="Helical" evidence="2">
    <location>
        <begin position="206"/>
        <end position="224"/>
    </location>
</feature>
<keyword evidence="2" id="KW-0472">Membrane</keyword>
<feature type="region of interest" description="Disordered" evidence="1">
    <location>
        <begin position="376"/>
        <end position="403"/>
    </location>
</feature>
<feature type="transmembrane region" description="Helical" evidence="2">
    <location>
        <begin position="302"/>
        <end position="320"/>
    </location>
</feature>
<dbReference type="Pfam" id="PF01757">
    <property type="entry name" value="Acyl_transf_3"/>
    <property type="match status" value="1"/>
</dbReference>
<comment type="caution">
    <text evidence="4">The sequence shown here is derived from an EMBL/GenBank/DDBJ whole genome shotgun (WGS) entry which is preliminary data.</text>
</comment>
<gene>
    <name evidence="4" type="ORF">Pka01_72360</name>
</gene>
<dbReference type="InterPro" id="IPR002656">
    <property type="entry name" value="Acyl_transf_3_dom"/>
</dbReference>
<dbReference type="AlphaFoldDB" id="A0A8J3PZL8"/>
<keyword evidence="2" id="KW-0812">Transmembrane</keyword>
<feature type="transmembrane region" description="Helical" evidence="2">
    <location>
        <begin position="231"/>
        <end position="247"/>
    </location>
</feature>
<keyword evidence="5" id="KW-1185">Reference proteome</keyword>
<sequence>MASTSSRTVRPNRTVQHDRPGRLAWLDALRGPAALAVALHHSAWTFAPGIWAHVDGRIDVGTWGVFVFFLVSGYIIPASLERRGDLRAFWIGRAFRLLPLLLTAMCLAFLLAYLGAYTLRPTLSTRPLPLEALGNLTMLQELLGVTPVIDVMWTLSYEMAFYLLTVGLFTVRQSHRSAPIAIGLALLAVPLGFLLPGPAISAHADLVAALFAVAVVAAVIVSVVARGTTRTVAAVAGGLLGLALVIFGSRIGAWQGLTILGMMFAGTAVYRAEQGTISRRTAAAAVLTVLACGVFAKHDPGWAPAIVLAAGFFAAVFALRRRRFPRWLAHIGVISFSLYLLHPLLLRLSPNLPVFFLILLSLGYLTHRFIEAPAQRLGRRKTRPPAPEPPRDRETPYALTPEG</sequence>
<keyword evidence="2" id="KW-1133">Transmembrane helix</keyword>
<feature type="transmembrane region" description="Helical" evidence="2">
    <location>
        <begin position="327"/>
        <end position="346"/>
    </location>
</feature>
<feature type="transmembrane region" description="Helical" evidence="2">
    <location>
        <begin position="97"/>
        <end position="119"/>
    </location>
</feature>
<feature type="transmembrane region" description="Helical" evidence="2">
    <location>
        <begin position="352"/>
        <end position="370"/>
    </location>
</feature>
<reference evidence="4 5" key="1">
    <citation type="submission" date="2021-01" db="EMBL/GenBank/DDBJ databases">
        <title>Whole genome shotgun sequence of Planotetraspora kaengkrachanensis NBRC 104272.</title>
        <authorList>
            <person name="Komaki H."/>
            <person name="Tamura T."/>
        </authorList>
    </citation>
    <scope>NUCLEOTIDE SEQUENCE [LARGE SCALE GENOMIC DNA]</scope>
    <source>
        <strain evidence="4 5">NBRC 104272</strain>
    </source>
</reference>
<evidence type="ECO:0000313" key="4">
    <source>
        <dbReference type="EMBL" id="GIG84109.1"/>
    </source>
</evidence>
<dbReference type="PANTHER" id="PTHR23028">
    <property type="entry name" value="ACETYLTRANSFERASE"/>
    <property type="match status" value="1"/>
</dbReference>
<proteinExistence type="predicted"/>
<protein>
    <recommendedName>
        <fullName evidence="3">Acyltransferase 3 domain-containing protein</fullName>
    </recommendedName>
</protein>
<dbReference type="GO" id="GO:0016747">
    <property type="term" value="F:acyltransferase activity, transferring groups other than amino-acyl groups"/>
    <property type="evidence" value="ECO:0007669"/>
    <property type="project" value="InterPro"/>
</dbReference>
<evidence type="ECO:0000259" key="3">
    <source>
        <dbReference type="Pfam" id="PF01757"/>
    </source>
</evidence>
<name>A0A8J3PZL8_9ACTN</name>
<feature type="transmembrane region" description="Helical" evidence="2">
    <location>
        <begin position="60"/>
        <end position="76"/>
    </location>
</feature>
<dbReference type="Proteomes" id="UP000630097">
    <property type="component" value="Unassembled WGS sequence"/>
</dbReference>
<dbReference type="InterPro" id="IPR050879">
    <property type="entry name" value="Acyltransferase_3"/>
</dbReference>
<dbReference type="EMBL" id="BONV01000047">
    <property type="protein sequence ID" value="GIG84109.1"/>
    <property type="molecule type" value="Genomic_DNA"/>
</dbReference>
<evidence type="ECO:0000256" key="1">
    <source>
        <dbReference type="SAM" id="MobiDB-lite"/>
    </source>
</evidence>
<organism evidence="4 5">
    <name type="scientific">Planotetraspora kaengkrachanensis</name>
    <dbReference type="NCBI Taxonomy" id="575193"/>
    <lineage>
        <taxon>Bacteria</taxon>
        <taxon>Bacillati</taxon>
        <taxon>Actinomycetota</taxon>
        <taxon>Actinomycetes</taxon>
        <taxon>Streptosporangiales</taxon>
        <taxon>Streptosporangiaceae</taxon>
        <taxon>Planotetraspora</taxon>
    </lineage>
</organism>
<dbReference type="RefSeq" id="WP_203887393.1">
    <property type="nucleotide sequence ID" value="NZ_BAABHH010000032.1"/>
</dbReference>